<protein>
    <submittedName>
        <fullName evidence="8">Site-specific recombinase XerD</fullName>
    </submittedName>
</protein>
<dbReference type="AlphaFoldDB" id="A0A1H3Z1V0"/>
<keyword evidence="4" id="KW-0233">DNA recombination</keyword>
<dbReference type="InterPro" id="IPR002104">
    <property type="entry name" value="Integrase_catalytic"/>
</dbReference>
<sequence length="401" mass="46283">MVQIKVILDNRKEKADGTCPIYYRITEQRKASYISTGFSVQEEHWNEKERTVIKKHPNAQFINNSISKRYSEIQKIIIQLEDEGKYSIEGVKNRLLAPKRTATSVKEFSKELIEQLKSQKKIGNALIYQTAINRLFSFKSNQSLKFIDIDLTFIENYNTFLIEQGVSTNGISNYLRTLRAIYNRAIKAKVIDRQHYPFGDFKIKQEKTAKRAISNDIMSVIKSVTAPIGHSVDKARDMFLLSFYFIGMSFTDLAYLKKENLHSGRLVYKRRKTGKVYDILLTDSALELIKKYESTSRYIVPVLSSTVLEDSLQSKRIIKQWIKTTNKYLNKISNDNGLDCKITSYVSRHTWGTAAKKLGYSNEMIAEAMGHEYGNSTTNIYLDKFDQEAIDEMHKKVTCIS</sequence>
<dbReference type="SUPFAM" id="SSF56349">
    <property type="entry name" value="DNA breaking-rejoining enzymes"/>
    <property type="match status" value="1"/>
</dbReference>
<dbReference type="Pfam" id="PF00589">
    <property type="entry name" value="Phage_integrase"/>
    <property type="match status" value="1"/>
</dbReference>
<dbReference type="GO" id="GO:0015074">
    <property type="term" value="P:DNA integration"/>
    <property type="evidence" value="ECO:0007669"/>
    <property type="project" value="UniProtKB-KW"/>
</dbReference>
<keyword evidence="2" id="KW-0229">DNA integration</keyword>
<dbReference type="RefSeq" id="WP_090555369.1">
    <property type="nucleotide sequence ID" value="NZ_FNRA01000002.1"/>
</dbReference>
<dbReference type="Gene3D" id="1.10.443.10">
    <property type="entry name" value="Intergrase catalytic core"/>
    <property type="match status" value="1"/>
</dbReference>
<dbReference type="PROSITE" id="PS51898">
    <property type="entry name" value="TYR_RECOMBINASE"/>
    <property type="match status" value="1"/>
</dbReference>
<dbReference type="InterPro" id="IPR035386">
    <property type="entry name" value="Arm-DNA-bind_5"/>
</dbReference>
<evidence type="ECO:0000259" key="7">
    <source>
        <dbReference type="PROSITE" id="PS51900"/>
    </source>
</evidence>
<accession>A0A1H3Z1V0</accession>
<dbReference type="InterPro" id="IPR011010">
    <property type="entry name" value="DNA_brk_join_enz"/>
</dbReference>
<evidence type="ECO:0000256" key="5">
    <source>
        <dbReference type="PROSITE-ProRule" id="PRU01248"/>
    </source>
</evidence>
<dbReference type="Proteomes" id="UP000198850">
    <property type="component" value="Unassembled WGS sequence"/>
</dbReference>
<evidence type="ECO:0000256" key="3">
    <source>
        <dbReference type="ARBA" id="ARBA00023125"/>
    </source>
</evidence>
<dbReference type="OrthoDB" id="5326076at2"/>
<comment type="similarity">
    <text evidence="1">Belongs to the 'phage' integrase family.</text>
</comment>
<dbReference type="InterPro" id="IPR050090">
    <property type="entry name" value="Tyrosine_recombinase_XerCD"/>
</dbReference>
<keyword evidence="9" id="KW-1185">Reference proteome</keyword>
<dbReference type="GO" id="GO:0003677">
    <property type="term" value="F:DNA binding"/>
    <property type="evidence" value="ECO:0007669"/>
    <property type="project" value="UniProtKB-UniRule"/>
</dbReference>
<dbReference type="PROSITE" id="PS51900">
    <property type="entry name" value="CB"/>
    <property type="match status" value="1"/>
</dbReference>
<evidence type="ECO:0000313" key="8">
    <source>
        <dbReference type="EMBL" id="SEA17666.1"/>
    </source>
</evidence>
<evidence type="ECO:0000256" key="4">
    <source>
        <dbReference type="ARBA" id="ARBA00023172"/>
    </source>
</evidence>
<organism evidence="8 9">
    <name type="scientific">Pedobacter hartonius</name>
    <dbReference type="NCBI Taxonomy" id="425514"/>
    <lineage>
        <taxon>Bacteria</taxon>
        <taxon>Pseudomonadati</taxon>
        <taxon>Bacteroidota</taxon>
        <taxon>Sphingobacteriia</taxon>
        <taxon>Sphingobacteriales</taxon>
        <taxon>Sphingobacteriaceae</taxon>
        <taxon>Pedobacter</taxon>
    </lineage>
</organism>
<dbReference type="Gene3D" id="1.10.150.130">
    <property type="match status" value="1"/>
</dbReference>
<name>A0A1H3Z1V0_9SPHI</name>
<evidence type="ECO:0000256" key="2">
    <source>
        <dbReference type="ARBA" id="ARBA00022908"/>
    </source>
</evidence>
<evidence type="ECO:0000313" key="9">
    <source>
        <dbReference type="Proteomes" id="UP000198850"/>
    </source>
</evidence>
<keyword evidence="3 5" id="KW-0238">DNA-binding</keyword>
<dbReference type="InterPro" id="IPR010998">
    <property type="entry name" value="Integrase_recombinase_N"/>
</dbReference>
<feature type="domain" description="Core-binding (CB)" evidence="7">
    <location>
        <begin position="103"/>
        <end position="186"/>
    </location>
</feature>
<dbReference type="GO" id="GO:0006310">
    <property type="term" value="P:DNA recombination"/>
    <property type="evidence" value="ECO:0007669"/>
    <property type="project" value="UniProtKB-KW"/>
</dbReference>
<dbReference type="EMBL" id="FNRA01000002">
    <property type="protein sequence ID" value="SEA17666.1"/>
    <property type="molecule type" value="Genomic_DNA"/>
</dbReference>
<dbReference type="Pfam" id="PF17293">
    <property type="entry name" value="Arm-DNA-bind_5"/>
    <property type="match status" value="1"/>
</dbReference>
<reference evidence="8 9" key="1">
    <citation type="submission" date="2016-10" db="EMBL/GenBank/DDBJ databases">
        <authorList>
            <person name="de Groot N.N."/>
        </authorList>
    </citation>
    <scope>NUCLEOTIDE SEQUENCE [LARGE SCALE GENOMIC DNA]</scope>
    <source>
        <strain evidence="8 9">DSM 19033</strain>
    </source>
</reference>
<gene>
    <name evidence="8" type="ORF">SAMN05443550_102206</name>
</gene>
<dbReference type="InterPro" id="IPR044068">
    <property type="entry name" value="CB"/>
</dbReference>
<evidence type="ECO:0000256" key="1">
    <source>
        <dbReference type="ARBA" id="ARBA00008857"/>
    </source>
</evidence>
<feature type="domain" description="Tyr recombinase" evidence="6">
    <location>
        <begin position="208"/>
        <end position="395"/>
    </location>
</feature>
<dbReference type="InterPro" id="IPR013762">
    <property type="entry name" value="Integrase-like_cat_sf"/>
</dbReference>
<dbReference type="PANTHER" id="PTHR30349:SF64">
    <property type="entry name" value="PROPHAGE INTEGRASE INTD-RELATED"/>
    <property type="match status" value="1"/>
</dbReference>
<proteinExistence type="inferred from homology"/>
<dbReference type="STRING" id="425514.SAMN05443550_102206"/>
<dbReference type="Pfam" id="PF13102">
    <property type="entry name" value="Phage_int_SAM_5"/>
    <property type="match status" value="1"/>
</dbReference>
<evidence type="ECO:0000259" key="6">
    <source>
        <dbReference type="PROSITE" id="PS51898"/>
    </source>
</evidence>
<dbReference type="PANTHER" id="PTHR30349">
    <property type="entry name" value="PHAGE INTEGRASE-RELATED"/>
    <property type="match status" value="1"/>
</dbReference>
<dbReference type="InterPro" id="IPR025269">
    <property type="entry name" value="SAM-like_dom"/>
</dbReference>